<evidence type="ECO:0000313" key="5">
    <source>
        <dbReference type="Proteomes" id="UP000002640"/>
    </source>
</evidence>
<dbReference type="SMR" id="G4Z059"/>
<feature type="non-terminal residue" evidence="4">
    <location>
        <position position="1"/>
    </location>
</feature>
<evidence type="ECO:0000256" key="1">
    <source>
        <dbReference type="ARBA" id="ARBA00023054"/>
    </source>
</evidence>
<feature type="compositionally biased region" description="Basic and acidic residues" evidence="2">
    <location>
        <begin position="413"/>
        <end position="470"/>
    </location>
</feature>
<feature type="compositionally biased region" description="Low complexity" evidence="2">
    <location>
        <begin position="274"/>
        <end position="287"/>
    </location>
</feature>
<name>G4Z059_PHYSP</name>
<dbReference type="Pfam" id="PF00595">
    <property type="entry name" value="PDZ"/>
    <property type="match status" value="1"/>
</dbReference>
<feature type="region of interest" description="Disordered" evidence="2">
    <location>
        <begin position="167"/>
        <end position="292"/>
    </location>
</feature>
<dbReference type="InParanoid" id="G4Z059"/>
<feature type="compositionally biased region" description="Polar residues" evidence="2">
    <location>
        <begin position="256"/>
        <end position="268"/>
    </location>
</feature>
<feature type="compositionally biased region" description="Basic and acidic residues" evidence="2">
    <location>
        <begin position="477"/>
        <end position="489"/>
    </location>
</feature>
<feature type="compositionally biased region" description="Low complexity" evidence="2">
    <location>
        <begin position="619"/>
        <end position="640"/>
    </location>
</feature>
<keyword evidence="1" id="KW-0175">Coiled coil</keyword>
<feature type="compositionally biased region" description="Polar residues" evidence="2">
    <location>
        <begin position="598"/>
        <end position="618"/>
    </location>
</feature>
<organism evidence="4 5">
    <name type="scientific">Phytophthora sojae (strain P6497)</name>
    <name type="common">Soybean stem and root rot agent</name>
    <name type="synonym">Phytophthora megasperma f. sp. glycines</name>
    <dbReference type="NCBI Taxonomy" id="1094619"/>
    <lineage>
        <taxon>Eukaryota</taxon>
        <taxon>Sar</taxon>
        <taxon>Stramenopiles</taxon>
        <taxon>Oomycota</taxon>
        <taxon>Peronosporomycetes</taxon>
        <taxon>Peronosporales</taxon>
        <taxon>Peronosporaceae</taxon>
        <taxon>Phytophthora</taxon>
    </lineage>
</organism>
<dbReference type="InterPro" id="IPR039902">
    <property type="entry name" value="CCDC148/CCDC112"/>
</dbReference>
<feature type="region of interest" description="Disordered" evidence="2">
    <location>
        <begin position="869"/>
        <end position="958"/>
    </location>
</feature>
<dbReference type="KEGG" id="psoj:PHYSODRAFT_484078"/>
<feature type="compositionally biased region" description="Acidic residues" evidence="2">
    <location>
        <begin position="938"/>
        <end position="958"/>
    </location>
</feature>
<dbReference type="EMBL" id="JH159152">
    <property type="protein sequence ID" value="EGZ23998.1"/>
    <property type="molecule type" value="Genomic_DNA"/>
</dbReference>
<feature type="compositionally biased region" description="Polar residues" evidence="2">
    <location>
        <begin position="644"/>
        <end position="654"/>
    </location>
</feature>
<accession>G4Z059</accession>
<feature type="domain" description="PDZ" evidence="3">
    <location>
        <begin position="1058"/>
        <end position="1131"/>
    </location>
</feature>
<feature type="compositionally biased region" description="Basic and acidic residues" evidence="2">
    <location>
        <begin position="540"/>
        <end position="556"/>
    </location>
</feature>
<sequence>TTKALATSAMKKMSRKNFRAGPLFSSKSSSSSTPSHGPGSSSSPAGGGGGIMRRATWADKIRDKLPPLGENEYEVLWERGVLGVIFLESEKDGIPYVSKATESCISPAVSQGDILKYVNVVRSKDHSFSDFFKILATMKKPVLLRFERVSASTPSSDEDEASQLFGVQRSSSTNAVNSSSHYARQSSANADEGDPTGKLSRANSVPQKDQKPPKAMRGAFWRATSAKDSVGPANPAAQSIGPGGVSGGSSDRMGASQAQRRQPSNRDQVSPRDAAAANGSGGQSSHSPLGPHEYQVYWETGSLGLFFGEDRSTNLPVVTRSTPSANPVVRRAVAINDTLVSANDVKSADYTFEAFFGRLQQMNKPVRLVFRRRQSTDQVVIVKQGEQQQQQQRQQQQLHQQLQQRQQQMREQQQIREQEQKQQQKREQQEREQQMREQQKREQQMREQQMREQEKREQQIREQETREQQMREQQLLEEQRRREQEEAARNRTPSVTVDTTPSPPAPLSESRMAHRNRSPSPTVKRSSTPPPRPPSPQVRLEPDNVQREHRHLERGRTPPPISPVMSDLRSSMRQSPAAAAENVPSTNYEVSPKASGSPLVQSSPRVDISPTFNASPRASPNIGSSPKVSSSPFASPMSPFITTEIGSESSNHASSPVVDVEDDVHATDSPIQMEEETAQASKESSPSFENAHGNRSRNASEELRHLQKASIPVHEEEPVLSPLSKPTHLSPTEPWDLPEQIPSPTIKAQPVILVDEDEDVDIAVPVPPSSDIHLETAAMAEDAELIDEAEVVEDAGIAEAAEVIEDAELAQEADLADEAELGVEAKMAEEAEPVLPSLPVENSSDDNTDLDDVEVGMLASDVEVGVAVEESEADVVESSTSENDDHSSSPWDLEPEPERKKTHLHVSSAASPRDEATSSAGSPSIDAAAEVSKVDFTDASDSDSSDEFSNDPDISSDIDIVDGDIMMQEAPKDKVDSASPPKPSKSSLHANLAKYKKKGKTARGVTKLPALTEEEALTVPLVAPNAVNTTVQVRGRPKPKLTMADTPDSTTYLIKWKENRSIGLQLKEVRFAKGTYPLVTDVCQEPCCELLRHICVGDVIIEINGRNTSTMGVKKTVNFLKTCTKTTLMKIRHGPAFVTQRVSATV</sequence>
<feature type="region of interest" description="Disordered" evidence="2">
    <location>
        <begin position="971"/>
        <end position="990"/>
    </location>
</feature>
<dbReference type="Gene3D" id="2.30.42.10">
    <property type="match status" value="1"/>
</dbReference>
<feature type="compositionally biased region" description="Low complexity" evidence="2">
    <location>
        <begin position="518"/>
        <end position="527"/>
    </location>
</feature>
<proteinExistence type="predicted"/>
<evidence type="ECO:0000259" key="3">
    <source>
        <dbReference type="Pfam" id="PF00595"/>
    </source>
</evidence>
<feature type="region of interest" description="Disordered" evidence="2">
    <location>
        <begin position="1"/>
        <end position="52"/>
    </location>
</feature>
<dbReference type="GeneID" id="20655710"/>
<keyword evidence="5" id="KW-1185">Reference proteome</keyword>
<feature type="compositionally biased region" description="Low complexity" evidence="2">
    <location>
        <begin position="170"/>
        <end position="180"/>
    </location>
</feature>
<feature type="compositionally biased region" description="Polar residues" evidence="2">
    <location>
        <begin position="678"/>
        <end position="688"/>
    </location>
</feature>
<feature type="compositionally biased region" description="Low complexity" evidence="2">
    <location>
        <begin position="21"/>
        <end position="44"/>
    </location>
</feature>
<evidence type="ECO:0000313" key="4">
    <source>
        <dbReference type="EMBL" id="EGZ23998.1"/>
    </source>
</evidence>
<dbReference type="OMA" id="FKILATM"/>
<dbReference type="AlphaFoldDB" id="G4Z059"/>
<dbReference type="SUPFAM" id="SSF50156">
    <property type="entry name" value="PDZ domain-like"/>
    <property type="match status" value="1"/>
</dbReference>
<reference evidence="4 5" key="1">
    <citation type="journal article" date="2006" name="Science">
        <title>Phytophthora genome sequences uncover evolutionary origins and mechanisms of pathogenesis.</title>
        <authorList>
            <person name="Tyler B.M."/>
            <person name="Tripathy S."/>
            <person name="Zhang X."/>
            <person name="Dehal P."/>
            <person name="Jiang R.H."/>
            <person name="Aerts A."/>
            <person name="Arredondo F.D."/>
            <person name="Baxter L."/>
            <person name="Bensasson D."/>
            <person name="Beynon J.L."/>
            <person name="Chapman J."/>
            <person name="Damasceno C.M."/>
            <person name="Dorrance A.E."/>
            <person name="Dou D."/>
            <person name="Dickerman A.W."/>
            <person name="Dubchak I.L."/>
            <person name="Garbelotto M."/>
            <person name="Gijzen M."/>
            <person name="Gordon S.G."/>
            <person name="Govers F."/>
            <person name="Grunwald N.J."/>
            <person name="Huang W."/>
            <person name="Ivors K.L."/>
            <person name="Jones R.W."/>
            <person name="Kamoun S."/>
            <person name="Krampis K."/>
            <person name="Lamour K.H."/>
            <person name="Lee M.K."/>
            <person name="McDonald W.H."/>
            <person name="Medina M."/>
            <person name="Meijer H.J."/>
            <person name="Nordberg E.K."/>
            <person name="Maclean D.J."/>
            <person name="Ospina-Giraldo M.D."/>
            <person name="Morris P.F."/>
            <person name="Phuntumart V."/>
            <person name="Putnam N.H."/>
            <person name="Rash S."/>
            <person name="Rose J.K."/>
            <person name="Sakihama Y."/>
            <person name="Salamov A.A."/>
            <person name="Savidor A."/>
            <person name="Scheuring C.F."/>
            <person name="Smith B.M."/>
            <person name="Sobral B.W."/>
            <person name="Terry A."/>
            <person name="Torto-Alalibo T.A."/>
            <person name="Win J."/>
            <person name="Xu Z."/>
            <person name="Zhang H."/>
            <person name="Grigoriev I.V."/>
            <person name="Rokhsar D.S."/>
            <person name="Boore J.L."/>
        </authorList>
    </citation>
    <scope>NUCLEOTIDE SEQUENCE [LARGE SCALE GENOMIC DNA]</scope>
    <source>
        <strain evidence="4 5">P6497</strain>
    </source>
</reference>
<dbReference type="InterPro" id="IPR001478">
    <property type="entry name" value="PDZ"/>
</dbReference>
<dbReference type="PANTHER" id="PTHR21549">
    <property type="entry name" value="MUTATED IN BLADDER CANCER 1"/>
    <property type="match status" value="1"/>
</dbReference>
<protein>
    <recommendedName>
        <fullName evidence="3">PDZ domain-containing protein</fullName>
    </recommendedName>
</protein>
<dbReference type="RefSeq" id="XP_009519286.1">
    <property type="nucleotide sequence ID" value="XM_009520991.1"/>
</dbReference>
<gene>
    <name evidence="4" type="ORF">PHYSODRAFT_484078</name>
</gene>
<dbReference type="Proteomes" id="UP000002640">
    <property type="component" value="Unassembled WGS sequence"/>
</dbReference>
<dbReference type="InterPro" id="IPR036034">
    <property type="entry name" value="PDZ_sf"/>
</dbReference>
<feature type="region of interest" description="Disordered" evidence="2">
    <location>
        <begin position="825"/>
        <end position="851"/>
    </location>
</feature>
<feature type="region of interest" description="Disordered" evidence="2">
    <location>
        <begin position="413"/>
        <end position="743"/>
    </location>
</feature>
<evidence type="ECO:0000256" key="2">
    <source>
        <dbReference type="SAM" id="MobiDB-lite"/>
    </source>
</evidence>